<feature type="compositionally biased region" description="Polar residues" evidence="1">
    <location>
        <begin position="148"/>
        <end position="162"/>
    </location>
</feature>
<feature type="compositionally biased region" description="Polar residues" evidence="1">
    <location>
        <begin position="274"/>
        <end position="286"/>
    </location>
</feature>
<dbReference type="Proteomes" id="UP000663850">
    <property type="component" value="Unassembled WGS sequence"/>
</dbReference>
<reference evidence="2" key="1">
    <citation type="submission" date="2021-01" db="EMBL/GenBank/DDBJ databases">
        <authorList>
            <person name="Kaushik A."/>
        </authorList>
    </citation>
    <scope>NUCLEOTIDE SEQUENCE</scope>
    <source>
        <strain evidence="2">Type strain: AG8-Rh-89/</strain>
    </source>
</reference>
<comment type="caution">
    <text evidence="2">The sequence shown here is derived from an EMBL/GenBank/DDBJ whole genome shotgun (WGS) entry which is preliminary data.</text>
</comment>
<dbReference type="EMBL" id="CAJMWZ010006348">
    <property type="protein sequence ID" value="CAE6520689.1"/>
    <property type="molecule type" value="Genomic_DNA"/>
</dbReference>
<sequence length="286" mass="32140">MSQLPVTALNARVPVSRRPGGQESVWQASIPQAYHQHSAGHRAPYSSNDNKPWLQSPEMFEGLVPASEREGTNSDGIPRKLAWLAKNGYTVHTYEEILSSRTPAPQISRKERRRLLMERKKVIYDNAKYAHAEAKATKSSRRQPPTGPATSTAPRSAYSHQPSPAPERYPSEAPMMPYQAPAPVQQLDPSQWMDSSFYEIDPAFLPDAALPFDPAALMAEVNELFTHEEQIAYGLVPQGYYQGQPEQYYQQQYGAYPQQGQYSGNMVPEFPAYPSTQGGNSYNYRR</sequence>
<protein>
    <submittedName>
        <fullName evidence="2">Uncharacterized protein</fullName>
    </submittedName>
</protein>
<gene>
    <name evidence="2" type="ORF">RDB_LOCUS117392</name>
</gene>
<evidence type="ECO:0000313" key="2">
    <source>
        <dbReference type="EMBL" id="CAE6520689.1"/>
    </source>
</evidence>
<feature type="region of interest" description="Disordered" evidence="1">
    <location>
        <begin position="267"/>
        <end position="286"/>
    </location>
</feature>
<evidence type="ECO:0000256" key="1">
    <source>
        <dbReference type="SAM" id="MobiDB-lite"/>
    </source>
</evidence>
<organism evidence="2 3">
    <name type="scientific">Rhizoctonia solani</name>
    <dbReference type="NCBI Taxonomy" id="456999"/>
    <lineage>
        <taxon>Eukaryota</taxon>
        <taxon>Fungi</taxon>
        <taxon>Dikarya</taxon>
        <taxon>Basidiomycota</taxon>
        <taxon>Agaricomycotina</taxon>
        <taxon>Agaricomycetes</taxon>
        <taxon>Cantharellales</taxon>
        <taxon>Ceratobasidiaceae</taxon>
        <taxon>Rhizoctonia</taxon>
    </lineage>
</organism>
<proteinExistence type="predicted"/>
<evidence type="ECO:0000313" key="3">
    <source>
        <dbReference type="Proteomes" id="UP000663850"/>
    </source>
</evidence>
<feature type="region of interest" description="Disordered" evidence="1">
    <location>
        <begin position="133"/>
        <end position="178"/>
    </location>
</feature>
<name>A0A8H3DCJ4_9AGAM</name>
<accession>A0A8H3DCJ4</accession>
<dbReference type="AlphaFoldDB" id="A0A8H3DCJ4"/>